<evidence type="ECO:0000313" key="6">
    <source>
        <dbReference type="EMBL" id="OME64986.1"/>
    </source>
</evidence>
<keyword evidence="3" id="KW-0238">DNA-binding</keyword>
<evidence type="ECO:0000256" key="3">
    <source>
        <dbReference type="ARBA" id="ARBA00023125"/>
    </source>
</evidence>
<evidence type="ECO:0000256" key="1">
    <source>
        <dbReference type="ARBA" id="ARBA00009437"/>
    </source>
</evidence>
<dbReference type="SUPFAM" id="SSF53850">
    <property type="entry name" value="Periplasmic binding protein-like II"/>
    <property type="match status" value="1"/>
</dbReference>
<dbReference type="InterPro" id="IPR036390">
    <property type="entry name" value="WH_DNA-bd_sf"/>
</dbReference>
<proteinExistence type="inferred from homology"/>
<dbReference type="Pfam" id="PF03466">
    <property type="entry name" value="LysR_substrate"/>
    <property type="match status" value="1"/>
</dbReference>
<name>A0A1R0Z9L9_9BACL</name>
<sequence>MNYHVLKLFYYVAITGSVTKASERLHISQPAISAQIRKFERENNIVLLEVIGKRMVLTPIGRKLIEPLEKLFAMGEQVQQIIEDYHKFPAGHIRIAGNYLATSILIPRWASLYKQSFPEVKIQISTANSHEVMEQLNNFEADVAIYSDMAVPSHHTGVFEHRELYKDEYVFVVSSNHSLAKQEVSFEEVMAEAFIMREEGSAARERIVQLCEERKVQQPKIELQFNGVNEVIQAVIAGYGISFVSALLAKPYLDQGMLAKVEVENVVSKHSIWMSHRKKELQESYIQSFIKLVMKQLKEADNLYSVPTHTP</sequence>
<comment type="similarity">
    <text evidence="1">Belongs to the LysR transcriptional regulatory family.</text>
</comment>
<dbReference type="InterPro" id="IPR036388">
    <property type="entry name" value="WH-like_DNA-bd_sf"/>
</dbReference>
<dbReference type="InterPro" id="IPR005119">
    <property type="entry name" value="LysR_subst-bd"/>
</dbReference>
<dbReference type="PANTHER" id="PTHR30126">
    <property type="entry name" value="HTH-TYPE TRANSCRIPTIONAL REGULATOR"/>
    <property type="match status" value="1"/>
</dbReference>
<reference evidence="6 7" key="1">
    <citation type="submission" date="2016-11" db="EMBL/GenBank/DDBJ databases">
        <title>Paenibacillus species isolates.</title>
        <authorList>
            <person name="Beno S.M."/>
        </authorList>
    </citation>
    <scope>NUCLEOTIDE SEQUENCE [LARGE SCALE GENOMIC DNA]</scope>
    <source>
        <strain evidence="6 7">FSL H7-0443</strain>
    </source>
</reference>
<dbReference type="AlphaFoldDB" id="A0A1R0Z9L9"/>
<dbReference type="OrthoDB" id="9803735at2"/>
<evidence type="ECO:0000256" key="2">
    <source>
        <dbReference type="ARBA" id="ARBA00023015"/>
    </source>
</evidence>
<dbReference type="PROSITE" id="PS50931">
    <property type="entry name" value="HTH_LYSR"/>
    <property type="match status" value="1"/>
</dbReference>
<dbReference type="PANTHER" id="PTHR30126:SF40">
    <property type="entry name" value="HTH-TYPE TRANSCRIPTIONAL REGULATOR GLTR"/>
    <property type="match status" value="1"/>
</dbReference>
<evidence type="ECO:0000313" key="7">
    <source>
        <dbReference type="Proteomes" id="UP000187425"/>
    </source>
</evidence>
<keyword evidence="4" id="KW-0804">Transcription</keyword>
<gene>
    <name evidence="6" type="ORF">BSK65_26190</name>
</gene>
<accession>A0A1R0Z9L9</accession>
<dbReference type="InterPro" id="IPR000847">
    <property type="entry name" value="LysR_HTH_N"/>
</dbReference>
<organism evidence="6 7">
    <name type="scientific">Paenibacillus odorifer</name>
    <dbReference type="NCBI Taxonomy" id="189426"/>
    <lineage>
        <taxon>Bacteria</taxon>
        <taxon>Bacillati</taxon>
        <taxon>Bacillota</taxon>
        <taxon>Bacilli</taxon>
        <taxon>Bacillales</taxon>
        <taxon>Paenibacillaceae</taxon>
        <taxon>Paenibacillus</taxon>
    </lineage>
</organism>
<dbReference type="GO" id="GO:0003700">
    <property type="term" value="F:DNA-binding transcription factor activity"/>
    <property type="evidence" value="ECO:0007669"/>
    <property type="project" value="InterPro"/>
</dbReference>
<dbReference type="GO" id="GO:0000976">
    <property type="term" value="F:transcription cis-regulatory region binding"/>
    <property type="evidence" value="ECO:0007669"/>
    <property type="project" value="TreeGrafter"/>
</dbReference>
<protein>
    <recommendedName>
        <fullName evidence="5">HTH lysR-type domain-containing protein</fullName>
    </recommendedName>
</protein>
<dbReference type="Gene3D" id="3.40.190.290">
    <property type="match status" value="1"/>
</dbReference>
<comment type="caution">
    <text evidence="6">The sequence shown here is derived from an EMBL/GenBank/DDBJ whole genome shotgun (WGS) entry which is preliminary data.</text>
</comment>
<dbReference type="Gene3D" id="1.10.10.10">
    <property type="entry name" value="Winged helix-like DNA-binding domain superfamily/Winged helix DNA-binding domain"/>
    <property type="match status" value="1"/>
</dbReference>
<feature type="domain" description="HTH lysR-type" evidence="5">
    <location>
        <begin position="1"/>
        <end position="58"/>
    </location>
</feature>
<dbReference type="RefSeq" id="WP_076286600.1">
    <property type="nucleotide sequence ID" value="NZ_MPTW01000022.1"/>
</dbReference>
<evidence type="ECO:0000259" key="5">
    <source>
        <dbReference type="PROSITE" id="PS50931"/>
    </source>
</evidence>
<dbReference type="Pfam" id="PF00126">
    <property type="entry name" value="HTH_1"/>
    <property type="match status" value="1"/>
</dbReference>
<dbReference type="SUPFAM" id="SSF46785">
    <property type="entry name" value="Winged helix' DNA-binding domain"/>
    <property type="match status" value="1"/>
</dbReference>
<keyword evidence="2" id="KW-0805">Transcription regulation</keyword>
<dbReference type="EMBL" id="MPTW01000022">
    <property type="protein sequence ID" value="OME64986.1"/>
    <property type="molecule type" value="Genomic_DNA"/>
</dbReference>
<dbReference type="Proteomes" id="UP000187425">
    <property type="component" value="Unassembled WGS sequence"/>
</dbReference>
<evidence type="ECO:0000256" key="4">
    <source>
        <dbReference type="ARBA" id="ARBA00023163"/>
    </source>
</evidence>